<dbReference type="Proteomes" id="UP000075902">
    <property type="component" value="Unassembled WGS sequence"/>
</dbReference>
<protein>
    <submittedName>
        <fullName evidence="4">Uncharacterized protein</fullName>
    </submittedName>
</protein>
<sequence length="2249" mass="254559">MLALRDITIESTPGPFQKRCLLMHTVIHHDPRDSSDQKVNNNAPATTFSGVDILLADARRGSCTVQSEKKGQINLVVHSDGEKIPLDPQGHMRGPATFPKQEPHNTTHDSATESATPSAYELKRQQLLEHPDGFDEAELKPLRETHINVLHEAIDAKLIDPSFIRTLGAVSEPPKVHDTTRDTLSIRSIEEDVNFTLGERVVRWKTMSAINVERHVVVGLTAASAVVLLERDDQYVLNQELLLESAPIAFEVLSFWDTEHASAVGCVVISMGNFLVWYTLREQSEYRLEEEWRWPLHKTITQIKFFRQKEVDALLLIGRHPNRHESVSATVYEFSFNDRQFWLMQKFGLKHPCPSVGLVAAGEEYLVAFPQNTTVELYTFRVGDQNRRKFKAVGNYSSEALRSVYAFQIGRYAYVAISGKTPAVLRYKRGKFYEQKIPTEALEIVEAFFEIPARTYRDDMVLLVQHRMIFATHETQRLEALVWNGVSFDLATNIPCMVGNEVIDNEVSCMLDLDRTDGLFGATIAQRGKSISIIVPRHEAHSSLYRMSIELLSGEHPILMKIQEIQETMDAFTKIIDYQNAVIEQAQSYVELMESDPVVLKRQNLSSVDTPLVRFAEDFDLTGVKMTIGQNSWREADLQADLTATVKTVQDVELSVDAMLSELQYSVRRDARSHDLQINGTVQVTGRLYIDGALHADDMYIQRFEQPRMDHLVRFGRDVHGQEVPTMQELHLKELNVEQLQFDRFNGIPAEELLYDVDGKVVLDGELVLGGDLYTNTVLLPEGGTVNGIDLSEALIYFNCKNRRWRNLTLDSLEVIDDVQVANKVNGARINLQEAESSLRNAIDEHGRVLRSKSLHIEGDLSFERINGIPWKTFYDGLVFKDRPMRLGILHVEGNVTFASQTTVQFLNRLRFPEDYVLRSGPRESIITGQKYFKDSLTMDALDIDGFVNGINPFDFITLHDDQYIPGNVTFDSLEIEESLDVRGAVHGKHMDKFLDNPSLLQTKLLEAACEFNEVVVNGPIYVDQLDGYDLDHFLRSVVYVDEPYVEINASKHYRSLHFNEPIRIESNMIGEIHLDELLTKSTDQTINVSMVLGNVFFNRVQVHGLFGGINVTEWDTNSIKIFGDQHTQATLEFCPQYSLLYAKNLEIVGTLNGQPRAAFYDMEEEIVFRDQSIYMSELYASYLSLAGSEIDGPTNTLNDVHLPTFDAYRFSLSQPQTIQHDVFVDALYVSNAFAARYLNGLDVVRLQENVETYLNDDYMLSGRHVLDTLHIDGSVEIGILNGVDLTQFLNNVIWLDRSNAVQSALHFLHPLHVDGDVSVDGALNEIPFVTFLSNVVYRTDAAAVEFTGSKLFTQGFDVASDLHTPTINNVPVKDLVLKNESITFPGHVLTTGRVYVKEMIVSGTINGKSFKPIEAYYAYDNATDTHIIKGDLHLQGQQTIHSLEAYGGWNELMNVTHKLASLIRTNQDYYFKGHYVLQEEVHFKHGFTVDFVNGYNVSNVQHEIVYFDQQEPIVFSEPVEFYGNVWGGPLHITGDLIGKNLMGIDPDTLLQQTLLINKDYEIVDKIVFLPGAFKCDHLVAASINGLPTSGLITLHTEQTIDQPVYVKQIVIQHPLQVEGLVNGRDLRVERANTVMRYGEQTIDAPSVFNSIRVLNSATLPKILNGVPFGEPVQLADDMTISSPLTFYKIAANDVYTNDTIGGIDFDHWYERALWTDGREHQTYWGRLRSRKFVFRDNIHGNGTINGLPINEIVRKLHTEKQFVEGELAKRRANYRASCRETQALINGTQKGVYFFNYFVQRQTIRVQQPIQSFWTFQYQGNHFLALNYGCGSKFFQWNPQDRVFVGLFKTHTGYVFEWLTVAAQDEKLYLVTRSAPTDEQCNVTGLAIWEFQGLSLELVKAMPNKDTDSLFVDPSTSGRFYVLERTTVLEYDMTGKVQEEWDLSRIFEAASFVPRSLGVGLALADGKRIAVLSRAEGTIIPSRTKRSHDDPLVNLALFASPITVYNQMQRNSSYYRTDDTPDEYTQEVSLLTQPDPLNEIGAIQESNDTVIITRQTQSDLMEPLEPLPEPRIAKVVPLGRISTTENSHFPEPATGELLTFHVGLRGEARRLLVAVTDTVNTIIQGNHDTVRIYSDILQGHLFQIISCHRPAQLAVLEVRDETILAFVENRRKVQLYTYRGRKGFVHWNSFNLASPGVQMASVQLPQAPFFKCNLHYLAIALSSKELTFLKAKTQGDCGINLQLDCGTV</sequence>
<evidence type="ECO:0000313" key="5">
    <source>
        <dbReference type="Proteomes" id="UP000075902"/>
    </source>
</evidence>
<reference evidence="5" key="1">
    <citation type="submission" date="2014-01" db="EMBL/GenBank/DDBJ databases">
        <title>The Genome Sequence of Anopheles melas CM1001059_A (V2).</title>
        <authorList>
            <consortium name="The Broad Institute Genomics Platform"/>
            <person name="Neafsey D.E."/>
            <person name="Besansky N."/>
            <person name="Howell P."/>
            <person name="Walton C."/>
            <person name="Young S.K."/>
            <person name="Zeng Q."/>
            <person name="Gargeya S."/>
            <person name="Fitzgerald M."/>
            <person name="Haas B."/>
            <person name="Abouelleil A."/>
            <person name="Allen A.W."/>
            <person name="Alvarado L."/>
            <person name="Arachchi H.M."/>
            <person name="Berlin A.M."/>
            <person name="Chapman S.B."/>
            <person name="Gainer-Dewar J."/>
            <person name="Goldberg J."/>
            <person name="Griggs A."/>
            <person name="Gujja S."/>
            <person name="Hansen M."/>
            <person name="Howarth C."/>
            <person name="Imamovic A."/>
            <person name="Ireland A."/>
            <person name="Larimer J."/>
            <person name="McCowan C."/>
            <person name="Murphy C."/>
            <person name="Pearson M."/>
            <person name="Poon T.W."/>
            <person name="Priest M."/>
            <person name="Roberts A."/>
            <person name="Saif S."/>
            <person name="Shea T."/>
            <person name="Sisk P."/>
            <person name="Sykes S."/>
            <person name="Wortman J."/>
            <person name="Nusbaum C."/>
            <person name="Birren B."/>
        </authorList>
    </citation>
    <scope>NUCLEOTIDE SEQUENCE [LARGE SCALE GENOMIC DNA]</scope>
    <source>
        <strain evidence="5">CM1001059</strain>
    </source>
</reference>
<reference evidence="4" key="2">
    <citation type="submission" date="2020-05" db="UniProtKB">
        <authorList>
            <consortium name="EnsemblMetazoa"/>
        </authorList>
    </citation>
    <scope>IDENTIFICATION</scope>
    <source>
        <strain evidence="4">CM1001059</strain>
    </source>
</reference>
<dbReference type="InterPro" id="IPR051666">
    <property type="entry name" value="SP_Capacitation_Regulator"/>
</dbReference>
<name>A0A182U6M9_9DIPT</name>
<keyword evidence="5" id="KW-1185">Reference proteome</keyword>
<proteinExistence type="predicted"/>
<dbReference type="STRING" id="34690.A0A182U6M9"/>
<comment type="subcellular location">
    <subcellularLocation>
        <location evidence="1">Secreted</location>
    </subcellularLocation>
</comment>
<dbReference type="VEuPathDB" id="VectorBase:AMEC014878"/>
<accession>A0A182U6M9</accession>
<dbReference type="GO" id="GO:0008201">
    <property type="term" value="F:heparin binding"/>
    <property type="evidence" value="ECO:0007669"/>
    <property type="project" value="TreeGrafter"/>
</dbReference>
<dbReference type="PANTHER" id="PTHR22918:SF6">
    <property type="entry name" value="EG:8D8.1 PROTEIN-RELATED"/>
    <property type="match status" value="1"/>
</dbReference>
<evidence type="ECO:0000313" key="4">
    <source>
        <dbReference type="EnsemblMetazoa" id="AMEC014878-PA"/>
    </source>
</evidence>
<dbReference type="PANTHER" id="PTHR22918">
    <property type="entry name" value="SEMINAL PLASMA PROTEIN"/>
    <property type="match status" value="1"/>
</dbReference>
<feature type="region of interest" description="Disordered" evidence="3">
    <location>
        <begin position="90"/>
        <end position="118"/>
    </location>
</feature>
<evidence type="ECO:0000256" key="2">
    <source>
        <dbReference type="ARBA" id="ARBA00022525"/>
    </source>
</evidence>
<feature type="compositionally biased region" description="Basic and acidic residues" evidence="3">
    <location>
        <begin position="101"/>
        <end position="111"/>
    </location>
</feature>
<organism evidence="4 5">
    <name type="scientific">Anopheles melas</name>
    <dbReference type="NCBI Taxonomy" id="34690"/>
    <lineage>
        <taxon>Eukaryota</taxon>
        <taxon>Metazoa</taxon>
        <taxon>Ecdysozoa</taxon>
        <taxon>Arthropoda</taxon>
        <taxon>Hexapoda</taxon>
        <taxon>Insecta</taxon>
        <taxon>Pterygota</taxon>
        <taxon>Neoptera</taxon>
        <taxon>Endopterygota</taxon>
        <taxon>Diptera</taxon>
        <taxon>Nematocera</taxon>
        <taxon>Culicoidea</taxon>
        <taxon>Culicidae</taxon>
        <taxon>Anophelinae</taxon>
        <taxon>Anopheles</taxon>
    </lineage>
</organism>
<evidence type="ECO:0000256" key="1">
    <source>
        <dbReference type="ARBA" id="ARBA00004613"/>
    </source>
</evidence>
<evidence type="ECO:0000256" key="3">
    <source>
        <dbReference type="SAM" id="MobiDB-lite"/>
    </source>
</evidence>
<dbReference type="GO" id="GO:0009986">
    <property type="term" value="C:cell surface"/>
    <property type="evidence" value="ECO:0007669"/>
    <property type="project" value="TreeGrafter"/>
</dbReference>
<dbReference type="GO" id="GO:0005576">
    <property type="term" value="C:extracellular region"/>
    <property type="evidence" value="ECO:0007669"/>
    <property type="project" value="UniProtKB-SubCell"/>
</dbReference>
<dbReference type="EnsemblMetazoa" id="AMEC014878-RA">
    <property type="protein sequence ID" value="AMEC014878-PA"/>
    <property type="gene ID" value="AMEC014878"/>
</dbReference>
<keyword evidence="2" id="KW-0964">Secreted</keyword>